<proteinExistence type="predicted"/>
<protein>
    <submittedName>
        <fullName evidence="1">Uncharacterized protein</fullName>
    </submittedName>
</protein>
<accession>A0AAX0YRB3</accession>
<evidence type="ECO:0000313" key="1">
    <source>
        <dbReference type="EMBL" id="PSX43440.1"/>
    </source>
</evidence>
<gene>
    <name evidence="1" type="ORF">C0W53_18645</name>
</gene>
<comment type="caution">
    <text evidence="1">The sequence shown here is derived from an EMBL/GenBank/DDBJ whole genome shotgun (WGS) entry which is preliminary data.</text>
</comment>
<name>A0AAX0YRB3_9GAMM</name>
<dbReference type="EMBL" id="PYOZ01000016">
    <property type="protein sequence ID" value="PSX43440.1"/>
    <property type="molecule type" value="Genomic_DNA"/>
</dbReference>
<evidence type="ECO:0000313" key="2">
    <source>
        <dbReference type="Proteomes" id="UP000240728"/>
    </source>
</evidence>
<keyword evidence="2" id="KW-1185">Reference proteome</keyword>
<sequence length="212" mass="24350">MTDNSHLISTSEQWLAESDLVMLKKERRLNLEFDFKRKLVNPRIVEVDGKEHISFDSVPWRSAEEAQQARVLFDGWRADNCLKTMADWESWEDYYESAITTKGTGIKVTAEGSVGVLRRVFIRAAVQKQWGGDCGLTYKLLSEQLTELGYVTTVDECKNAKRAKLPEHAVPVTSRTIVFVRELVKVYPAIDLYRMFPQGRLDEVMKRIADCN</sequence>
<organism evidence="1 2">
    <name type="scientific">Photobacterium kishitanii</name>
    <dbReference type="NCBI Taxonomy" id="318456"/>
    <lineage>
        <taxon>Bacteria</taxon>
        <taxon>Pseudomonadati</taxon>
        <taxon>Pseudomonadota</taxon>
        <taxon>Gammaproteobacteria</taxon>
        <taxon>Vibrionales</taxon>
        <taxon>Vibrionaceae</taxon>
        <taxon>Photobacterium</taxon>
    </lineage>
</organism>
<dbReference type="Proteomes" id="UP000240728">
    <property type="component" value="Unassembled WGS sequence"/>
</dbReference>
<dbReference type="AlphaFoldDB" id="A0AAX0YRB3"/>
<reference evidence="1 2" key="1">
    <citation type="submission" date="2018-01" db="EMBL/GenBank/DDBJ databases">
        <title>Whole genome sequencing of Histamine producing bacteria.</title>
        <authorList>
            <person name="Butler K."/>
        </authorList>
    </citation>
    <scope>NUCLEOTIDE SEQUENCE [LARGE SCALE GENOMIC DNA]</scope>
    <source>
        <strain evidence="1 2">A1-4</strain>
    </source>
</reference>